<keyword evidence="1" id="KW-0732">Signal</keyword>
<organism evidence="2 3">
    <name type="scientific">Chitinophaga pinensis (strain ATCC 43595 / DSM 2588 / LMG 13176 / NBRC 15968 / NCIMB 11800 / UQM 2034)</name>
    <dbReference type="NCBI Taxonomy" id="485918"/>
    <lineage>
        <taxon>Bacteria</taxon>
        <taxon>Pseudomonadati</taxon>
        <taxon>Bacteroidota</taxon>
        <taxon>Chitinophagia</taxon>
        <taxon>Chitinophagales</taxon>
        <taxon>Chitinophagaceae</taxon>
        <taxon>Chitinophaga</taxon>
    </lineage>
</organism>
<evidence type="ECO:0000313" key="3">
    <source>
        <dbReference type="Proteomes" id="UP000002215"/>
    </source>
</evidence>
<proteinExistence type="predicted"/>
<evidence type="ECO:0008006" key="4">
    <source>
        <dbReference type="Google" id="ProtNLM"/>
    </source>
</evidence>
<reference evidence="3" key="1">
    <citation type="submission" date="2009-08" db="EMBL/GenBank/DDBJ databases">
        <title>The complete genome of Chitinophaga pinensis DSM 2588.</title>
        <authorList>
            <consortium name="US DOE Joint Genome Institute (JGI-PGF)"/>
            <person name="Lucas S."/>
            <person name="Copeland A."/>
            <person name="Lapidus A."/>
            <person name="Glavina del Rio T."/>
            <person name="Dalin E."/>
            <person name="Tice H."/>
            <person name="Bruce D."/>
            <person name="Goodwin L."/>
            <person name="Pitluck S."/>
            <person name="Kyrpides N."/>
            <person name="Mavromatis K."/>
            <person name="Ivanova N."/>
            <person name="Mikhailova N."/>
            <person name="Sims D."/>
            <person name="Meinche L."/>
            <person name="Brettin T."/>
            <person name="Detter J.C."/>
            <person name="Han C."/>
            <person name="Larimer F."/>
            <person name="Land M."/>
            <person name="Hauser L."/>
            <person name="Markowitz V."/>
            <person name="Cheng J.-F."/>
            <person name="Hugenholtz P."/>
            <person name="Woyke T."/>
            <person name="Wu D."/>
            <person name="Spring S."/>
            <person name="Klenk H.-P."/>
            <person name="Eisen J.A."/>
        </authorList>
    </citation>
    <scope>NUCLEOTIDE SEQUENCE [LARGE SCALE GENOMIC DNA]</scope>
    <source>
        <strain evidence="3">ATCC 43595 / DSM 2588 / LMG 13176 / NBRC 15968 / NCIMB 11800 / UQM 2034</strain>
    </source>
</reference>
<sequence length="254" mass="28595">MFFNINNTTRQQMNTKALFSLFSLAVLCFACSKDKQTNPYGDDVKDSYQSGTTLEIEELALYTKTGIVHDPGTIKQFLDIHLPDTQSSLRKHFYWNQTTAADLDIAIAVDFLADNKVRFNTKLTRIVSKTDTSMVLEDIDATDVPQTGTAPCDVAHEKVAKIKPLGNCPGGNCTTYHKTYPIMIRDGKYYLPTLYFMAINTHIEYVFGMPATITCFKLSQDYPMLNFVNPELSASMTANDTILVQRARLALEKR</sequence>
<reference evidence="2 3" key="2">
    <citation type="journal article" date="2010" name="Stand. Genomic Sci.">
        <title>Complete genome sequence of Chitinophaga pinensis type strain (UQM 2034).</title>
        <authorList>
            <person name="Glavina Del Rio T."/>
            <person name="Abt B."/>
            <person name="Spring S."/>
            <person name="Lapidus A."/>
            <person name="Nolan M."/>
            <person name="Tice H."/>
            <person name="Copeland A."/>
            <person name="Cheng J.F."/>
            <person name="Chen F."/>
            <person name="Bruce D."/>
            <person name="Goodwin L."/>
            <person name="Pitluck S."/>
            <person name="Ivanova N."/>
            <person name="Mavromatis K."/>
            <person name="Mikhailova N."/>
            <person name="Pati A."/>
            <person name="Chen A."/>
            <person name="Palaniappan K."/>
            <person name="Land M."/>
            <person name="Hauser L."/>
            <person name="Chang Y.J."/>
            <person name="Jeffries C.D."/>
            <person name="Chain P."/>
            <person name="Saunders E."/>
            <person name="Detter J.C."/>
            <person name="Brettin T."/>
            <person name="Rohde M."/>
            <person name="Goker M."/>
            <person name="Bristow J."/>
            <person name="Eisen J.A."/>
            <person name="Markowitz V."/>
            <person name="Hugenholtz P."/>
            <person name="Kyrpides N.C."/>
            <person name="Klenk H.P."/>
            <person name="Lucas S."/>
        </authorList>
    </citation>
    <scope>NUCLEOTIDE SEQUENCE [LARGE SCALE GENOMIC DNA]</scope>
    <source>
        <strain evidence="3">ATCC 43595 / DSM 2588 / LMG 13176 / NBRC 15968 / NCIMB 11800 / UQM 2034</strain>
    </source>
</reference>
<dbReference type="Proteomes" id="UP000002215">
    <property type="component" value="Chromosome"/>
</dbReference>
<dbReference type="KEGG" id="cpi:Cpin_3461"/>
<dbReference type="EMBL" id="CP001699">
    <property type="protein sequence ID" value="ACU60928.1"/>
    <property type="molecule type" value="Genomic_DNA"/>
</dbReference>
<evidence type="ECO:0000313" key="2">
    <source>
        <dbReference type="EMBL" id="ACU60928.1"/>
    </source>
</evidence>
<accession>A0A979G595</accession>
<protein>
    <recommendedName>
        <fullName evidence="4">Lipoprotein</fullName>
    </recommendedName>
</protein>
<gene>
    <name evidence="2" type="ordered locus">Cpin_3461</name>
</gene>
<dbReference type="AlphaFoldDB" id="A0A979G595"/>
<evidence type="ECO:0000256" key="1">
    <source>
        <dbReference type="SAM" id="SignalP"/>
    </source>
</evidence>
<feature type="chain" id="PRO_5037469930" description="Lipoprotein" evidence="1">
    <location>
        <begin position="33"/>
        <end position="254"/>
    </location>
</feature>
<feature type="signal peptide" evidence="1">
    <location>
        <begin position="1"/>
        <end position="32"/>
    </location>
</feature>
<name>A0A979G595_CHIPD</name>